<dbReference type="InterPro" id="IPR059009">
    <property type="entry name" value="Znf_C2H2_17_1st"/>
</dbReference>
<dbReference type="GO" id="GO:0006357">
    <property type="term" value="P:regulation of transcription by RNA polymerase II"/>
    <property type="evidence" value="ECO:0007669"/>
    <property type="project" value="TreeGrafter"/>
</dbReference>
<accession>A0A2J6T3S4</accession>
<feature type="region of interest" description="Disordered" evidence="1">
    <location>
        <begin position="1"/>
        <end position="41"/>
    </location>
</feature>
<dbReference type="STRING" id="1095630.A0A2J6T3S4"/>
<reference evidence="3 4" key="1">
    <citation type="submission" date="2016-04" db="EMBL/GenBank/DDBJ databases">
        <title>A degradative enzymes factory behind the ericoid mycorrhizal symbiosis.</title>
        <authorList>
            <consortium name="DOE Joint Genome Institute"/>
            <person name="Martino E."/>
            <person name="Morin E."/>
            <person name="Grelet G."/>
            <person name="Kuo A."/>
            <person name="Kohler A."/>
            <person name="Daghino S."/>
            <person name="Barry K."/>
            <person name="Choi C."/>
            <person name="Cichocki N."/>
            <person name="Clum A."/>
            <person name="Copeland A."/>
            <person name="Hainaut M."/>
            <person name="Haridas S."/>
            <person name="Labutti K."/>
            <person name="Lindquist E."/>
            <person name="Lipzen A."/>
            <person name="Khouja H.-R."/>
            <person name="Murat C."/>
            <person name="Ohm R."/>
            <person name="Olson A."/>
            <person name="Spatafora J."/>
            <person name="Veneault-Fourrey C."/>
            <person name="Henrissat B."/>
            <person name="Grigoriev I."/>
            <person name="Martin F."/>
            <person name="Perotto S."/>
        </authorList>
    </citation>
    <scope>NUCLEOTIDE SEQUENCE [LARGE SCALE GENOMIC DNA]</scope>
    <source>
        <strain evidence="3 4">E</strain>
    </source>
</reference>
<dbReference type="OrthoDB" id="5305647at2759"/>
<protein>
    <recommendedName>
        <fullName evidence="2">C2H2-type domain-containing protein</fullName>
    </recommendedName>
</protein>
<dbReference type="GO" id="GO:0005634">
    <property type="term" value="C:nucleus"/>
    <property type="evidence" value="ECO:0007669"/>
    <property type="project" value="TreeGrafter"/>
</dbReference>
<feature type="compositionally biased region" description="Polar residues" evidence="1">
    <location>
        <begin position="9"/>
        <end position="40"/>
    </location>
</feature>
<evidence type="ECO:0000313" key="4">
    <source>
        <dbReference type="Proteomes" id="UP000235371"/>
    </source>
</evidence>
<dbReference type="AlphaFoldDB" id="A0A2J6T3S4"/>
<dbReference type="RefSeq" id="XP_024734467.1">
    <property type="nucleotide sequence ID" value="XM_024883412.1"/>
</dbReference>
<name>A0A2J6T3S4_9HELO</name>
<dbReference type="InterPro" id="IPR013087">
    <property type="entry name" value="Znf_C2H2_type"/>
</dbReference>
<gene>
    <name evidence="3" type="ORF">K444DRAFT_631754</name>
</gene>
<feature type="domain" description="C2H2-type" evidence="2">
    <location>
        <begin position="169"/>
        <end position="197"/>
    </location>
</feature>
<evidence type="ECO:0000259" key="2">
    <source>
        <dbReference type="SMART" id="SM00355"/>
    </source>
</evidence>
<dbReference type="InterPro" id="IPR051061">
    <property type="entry name" value="Zinc_finger_trans_reg"/>
</dbReference>
<evidence type="ECO:0000256" key="1">
    <source>
        <dbReference type="SAM" id="MobiDB-lite"/>
    </source>
</evidence>
<dbReference type="Pfam" id="PF26177">
    <property type="entry name" value="zf_C2H2_17_1st"/>
    <property type="match status" value="1"/>
</dbReference>
<proteinExistence type="predicted"/>
<dbReference type="GeneID" id="36591489"/>
<dbReference type="Proteomes" id="UP000235371">
    <property type="component" value="Unassembled WGS sequence"/>
</dbReference>
<dbReference type="PANTHER" id="PTHR46179:SF24">
    <property type="entry name" value="C2H2-TYPE DOMAIN-CONTAINING PROTEIN"/>
    <property type="match status" value="1"/>
</dbReference>
<dbReference type="SMART" id="SM00355">
    <property type="entry name" value="ZnF_C2H2"/>
    <property type="match status" value="3"/>
</dbReference>
<dbReference type="EMBL" id="KZ613846">
    <property type="protein sequence ID" value="PMD57563.1"/>
    <property type="molecule type" value="Genomic_DNA"/>
</dbReference>
<feature type="domain" description="C2H2-type" evidence="2">
    <location>
        <begin position="138"/>
        <end position="164"/>
    </location>
</feature>
<keyword evidence="4" id="KW-1185">Reference proteome</keyword>
<feature type="region of interest" description="Disordered" evidence="1">
    <location>
        <begin position="196"/>
        <end position="216"/>
    </location>
</feature>
<sequence length="287" mass="31566">MESYDMFNGSAQKSSSNDIETNIPSWHVSATSQGQTSPSSPLYGLQAGAVDLGAGDLFDFPWLQDFQYPPATVSDSLLLPSSANFDPPNASSFKSPETSKKVLNDEGQKCQYQGCPEHRVFKQSSAFKKHMDKHLRPYKCPVPACTVNNFATPGDLKRHEQEVHATPAYNCPVTTCKRHRRGFSRKDNLVQHLKRTHNHDQDQDMENTTASSPPAWSLGNDFAAEQSFSAGSADGLMSANVLFSSVSSPSDKISLITKLSELEKEKEKAIAKFDGDIAALKRVLSFM</sequence>
<organism evidence="3 4">
    <name type="scientific">Hyaloscypha bicolor E</name>
    <dbReference type="NCBI Taxonomy" id="1095630"/>
    <lineage>
        <taxon>Eukaryota</taxon>
        <taxon>Fungi</taxon>
        <taxon>Dikarya</taxon>
        <taxon>Ascomycota</taxon>
        <taxon>Pezizomycotina</taxon>
        <taxon>Leotiomycetes</taxon>
        <taxon>Helotiales</taxon>
        <taxon>Hyaloscyphaceae</taxon>
        <taxon>Hyaloscypha</taxon>
        <taxon>Hyaloscypha bicolor</taxon>
    </lineage>
</organism>
<dbReference type="InParanoid" id="A0A2J6T3S4"/>
<dbReference type="PANTHER" id="PTHR46179">
    <property type="entry name" value="ZINC FINGER PROTEIN"/>
    <property type="match status" value="1"/>
</dbReference>
<evidence type="ECO:0000313" key="3">
    <source>
        <dbReference type="EMBL" id="PMD57563.1"/>
    </source>
</evidence>
<dbReference type="Gene3D" id="3.30.160.60">
    <property type="entry name" value="Classic Zinc Finger"/>
    <property type="match status" value="2"/>
</dbReference>
<feature type="domain" description="C2H2-type" evidence="2">
    <location>
        <begin position="108"/>
        <end position="134"/>
    </location>
</feature>